<feature type="compositionally biased region" description="Polar residues" evidence="1">
    <location>
        <begin position="102"/>
        <end position="112"/>
    </location>
</feature>
<dbReference type="EMBL" id="QKNY01000010">
    <property type="protein sequence ID" value="RJX43089.1"/>
    <property type="molecule type" value="Genomic_DNA"/>
</dbReference>
<proteinExistence type="predicted"/>
<evidence type="ECO:0000256" key="1">
    <source>
        <dbReference type="SAM" id="MobiDB-lite"/>
    </source>
</evidence>
<feature type="region of interest" description="Disordered" evidence="1">
    <location>
        <begin position="1"/>
        <end position="32"/>
    </location>
</feature>
<dbReference type="AlphaFoldDB" id="A0A3A6PXV3"/>
<accession>A0A3A6PXV3</accession>
<feature type="region of interest" description="Disordered" evidence="1">
    <location>
        <begin position="98"/>
        <end position="120"/>
    </location>
</feature>
<dbReference type="Proteomes" id="UP000276588">
    <property type="component" value="Unassembled WGS sequence"/>
</dbReference>
<comment type="caution">
    <text evidence="2">The sequence shown here is derived from an EMBL/GenBank/DDBJ whole genome shotgun (WGS) entry which is preliminary data.</text>
</comment>
<sequence length="174" mass="18649">MSDPDPNRDPAAQIRETITQSDHEELPVRSVIGRTSLSEREVVEAADSDEAFEFDHGIGLIRLIDATGNEIRSDGGQGTADSPDTEAESPRLSLLFDDGSVRVNSPDKNATVQARPDHGQVRLEATETGDRTVDAVIEGSPEVMAGIADQIYEAAATAAHENDDIDPLDGDRDV</sequence>
<keyword evidence="3" id="KW-1185">Reference proteome</keyword>
<reference evidence="2 3" key="1">
    <citation type="submission" date="2018-06" db="EMBL/GenBank/DDBJ databases">
        <title>Halonotius sp. F13-13 a new haloarchaeeon isolated from a solar saltern from Isla Cristina, Huelva, Spain.</title>
        <authorList>
            <person name="Duran-Viseras A."/>
            <person name="Sanchez-Porro C."/>
            <person name="Ventosa A."/>
        </authorList>
    </citation>
    <scope>NUCLEOTIDE SEQUENCE [LARGE SCALE GENOMIC DNA]</scope>
    <source>
        <strain evidence="2 3">F13-13</strain>
    </source>
</reference>
<dbReference type="RefSeq" id="WP_120102733.1">
    <property type="nucleotide sequence ID" value="NZ_QKNY01000010.1"/>
</dbReference>
<evidence type="ECO:0000313" key="2">
    <source>
        <dbReference type="EMBL" id="RJX43089.1"/>
    </source>
</evidence>
<organism evidence="2 3">
    <name type="scientific">Halonotius aquaticus</name>
    <dbReference type="NCBI Taxonomy" id="2216978"/>
    <lineage>
        <taxon>Archaea</taxon>
        <taxon>Methanobacteriati</taxon>
        <taxon>Methanobacteriota</taxon>
        <taxon>Stenosarchaea group</taxon>
        <taxon>Halobacteria</taxon>
        <taxon>Halobacteriales</taxon>
        <taxon>Haloferacaceae</taxon>
        <taxon>Halonotius</taxon>
    </lineage>
</organism>
<name>A0A3A6PXV3_9EURY</name>
<protein>
    <submittedName>
        <fullName evidence="2">Uncharacterized protein</fullName>
    </submittedName>
</protein>
<gene>
    <name evidence="2" type="ORF">DM826_07220</name>
</gene>
<evidence type="ECO:0000313" key="3">
    <source>
        <dbReference type="Proteomes" id="UP000276588"/>
    </source>
</evidence>